<protein>
    <submittedName>
        <fullName evidence="1">Uncharacterized protein</fullName>
    </submittedName>
</protein>
<dbReference type="AlphaFoldDB" id="A0A9W8RQ07"/>
<evidence type="ECO:0000313" key="1">
    <source>
        <dbReference type="EMBL" id="KAJ4250247.1"/>
    </source>
</evidence>
<accession>A0A9W8RQ07</accession>
<name>A0A9W8RQ07_9HYPO</name>
<evidence type="ECO:0000313" key="2">
    <source>
        <dbReference type="Proteomes" id="UP001152049"/>
    </source>
</evidence>
<sequence length="812" mass="89091">MTLVLSHLGLLGPGGFTLNETASALAVGKLVGSIVSRHTDATLFDAFIRQYGVRFTALPPWLEDVQFDRSGVILGSQMREILCQDTMSDVKLRSVEGVATFIVLVARYVEPRQQLAKHVEDLIRGKYFIVSGGDLEAREKGEPEPVAIPYSSRTLLQSFVNAVIDADARSPQHDRCRQLLGELTHVVGSAVFQAQTSKHARSQCQNFLRQFLGRRTFLPNKPDNVFNTFSVGAAMIALAAMANGADVRVICQSASGTVEIPQGGRNFYSASVFTVVLWLREPPKMLASELSMVGEGYDGTQDDSEPNALPIYGGAAEISRAVVSQTGCGLPDDLALEIWERGVWEGALASWEVGSQTAFRLTDQALNCAVPDHVAHLVNGLYEEEKQQRRFARKAAAILHDVTRYSEYKSFGDAWFRKAISYVMISYSVGCLRSVVSVGGELLSQYCWTSDCELDAEGFASRLTSEKVGALQFILMIATTGATIQDFLWRIACVWGGSTSEYHNHVEIHDRVFEIASPHLTILSDVLRDPKKLACDGISKGLVSVHAGSIPVLPRDPLSGLVIAADCSASIEVRSVFSKGLKLLPRDAMTDVLFSMEPYTGQEGVLRAVICAWQHGEILLELDPMRVHDNLLERRSLVSYCDMRSGRNSYPNHCFAPLHRAEVPVLQSFFMGKVVGEGQFDSRLTAILRAEGRPDWQVVTAGAVQGGEMIMACAEESLEEVLARDPSKDFTGVLIVACRDGVLPQAYIDLLDAQRVLSSKQSDAEFHCIEFDANKLAASDAEQSNSAWNIRKGPVRLSKWPVHQGNPPTSFR</sequence>
<proteinExistence type="predicted"/>
<dbReference type="EMBL" id="JAOQAZ010000031">
    <property type="protein sequence ID" value="KAJ4250247.1"/>
    <property type="molecule type" value="Genomic_DNA"/>
</dbReference>
<keyword evidence="2" id="KW-1185">Reference proteome</keyword>
<dbReference type="OrthoDB" id="5415587at2759"/>
<reference evidence="1" key="1">
    <citation type="submission" date="2022-09" db="EMBL/GenBank/DDBJ databases">
        <title>Fusarium specimens isolated from Avocado Roots.</title>
        <authorList>
            <person name="Stajich J."/>
            <person name="Roper C."/>
            <person name="Heimlech-Rivalta G."/>
        </authorList>
    </citation>
    <scope>NUCLEOTIDE SEQUENCE</scope>
    <source>
        <strain evidence="1">CF00136</strain>
    </source>
</reference>
<comment type="caution">
    <text evidence="1">The sequence shown here is derived from an EMBL/GenBank/DDBJ whole genome shotgun (WGS) entry which is preliminary data.</text>
</comment>
<dbReference type="Proteomes" id="UP001152049">
    <property type="component" value="Unassembled WGS sequence"/>
</dbReference>
<gene>
    <name evidence="1" type="ORF">NW762_012062</name>
</gene>
<organism evidence="1 2">
    <name type="scientific">Fusarium torreyae</name>
    <dbReference type="NCBI Taxonomy" id="1237075"/>
    <lineage>
        <taxon>Eukaryota</taxon>
        <taxon>Fungi</taxon>
        <taxon>Dikarya</taxon>
        <taxon>Ascomycota</taxon>
        <taxon>Pezizomycotina</taxon>
        <taxon>Sordariomycetes</taxon>
        <taxon>Hypocreomycetidae</taxon>
        <taxon>Hypocreales</taxon>
        <taxon>Nectriaceae</taxon>
        <taxon>Fusarium</taxon>
    </lineage>
</organism>